<evidence type="ECO:0000259" key="2">
    <source>
        <dbReference type="PROSITE" id="PS50994"/>
    </source>
</evidence>
<dbReference type="InterPro" id="IPR014833">
    <property type="entry name" value="TnsA_N"/>
</dbReference>
<comment type="caution">
    <text evidence="3">The sequence shown here is derived from an EMBL/GenBank/DDBJ whole genome shotgun (WGS) entry which is preliminary data.</text>
</comment>
<reference evidence="3 4" key="1">
    <citation type="submission" date="2012-09" db="EMBL/GenBank/DDBJ databases">
        <title>Genome Sequence of alkane-degrading Bacterium Alcanivorax jadensis T9.</title>
        <authorList>
            <person name="Lai Q."/>
            <person name="Shao Z."/>
        </authorList>
    </citation>
    <scope>NUCLEOTIDE SEQUENCE [LARGE SCALE GENOMIC DNA]</scope>
    <source>
        <strain evidence="3 4">T9</strain>
    </source>
</reference>
<dbReference type="Proteomes" id="UP000029443">
    <property type="component" value="Unassembled WGS sequence"/>
</dbReference>
<evidence type="ECO:0000256" key="1">
    <source>
        <dbReference type="SAM" id="MobiDB-lite"/>
    </source>
</evidence>
<dbReference type="InterPro" id="IPR012337">
    <property type="entry name" value="RNaseH-like_sf"/>
</dbReference>
<evidence type="ECO:0000313" key="4">
    <source>
        <dbReference type="Proteomes" id="UP000029443"/>
    </source>
</evidence>
<organism evidence="3 4">
    <name type="scientific">Alcanivorax jadensis T9</name>
    <dbReference type="NCBI Taxonomy" id="1177181"/>
    <lineage>
        <taxon>Bacteria</taxon>
        <taxon>Pseudomonadati</taxon>
        <taxon>Pseudomonadota</taxon>
        <taxon>Gammaproteobacteria</taxon>
        <taxon>Oceanospirillales</taxon>
        <taxon>Alcanivoracaceae</taxon>
        <taxon>Alcanivorax</taxon>
    </lineage>
</organism>
<dbReference type="PROSITE" id="PS50994">
    <property type="entry name" value="INTEGRASE"/>
    <property type="match status" value="1"/>
</dbReference>
<gene>
    <name evidence="3" type="ORF">T9A_00676</name>
</gene>
<sequence length="796" mass="90536">MNTFDEWNPSITEAERYFYLAAKISPSRIPGGKATENKVIGYPSRKMDLLIRCESALERIAAIGLEINPSIDAYFCQPPACNIQITKKNGKKGTVTYTPDFVYKSDNEISVIEVKSHEKVKELAISNPFEWEFDGVTAHHRSYSEYFESFGMLHSIVIPDLYGKLRMHNLRILDQSLRRTSSVSEDSIVKLLLLLKETDEITVHNALRLIDHADPVTIYQMIGKGVVITSLNNGLLEDIRSSKIRLAGADSENTELPYAPSNKSNHAYQSHFFNSSQSEIDEGIKKLKWLTANKYKAHKKHCRTVHRYRKAISDAKQRGIPSIAALAPNHSKKGNRKPKREKIVFDYLDCFVKKNWLMGRPIKKSLLYAKYYLEATNHHPLYRPIGKTSFYNKLNSIPPETVAQAHKGRRGFNAEKPPSLPENREIVSTFGLFDTTLDHHTVDCLVEISSDGYETITRKPILSILLDRGSNAVLSWHIDICEPSQSIVSILIRKTLREWGRLPVSIRTDRGSDLTSHHSEDLMAHLGIEKTLSPKSYGRGGGEVERSFSEVINDFVSGLPGYTPSIINRREMDSHKDPSNLPVLPLLNFIERFDEFIKLRNKRIHGERSQSPEQLVKSSIEKTSLAGIPYEQGFNFDLDTAINITDYSFDYRRGLHVSGRRYFSSALNNHQLDKKNTEVRIDPENPCLVYVRVNNQWTTASHRDLDAFENSSPAQQAFYNLWITGGKSIRSHAKFQAKLRTAKLLIDIESEFQNPPLEPAPLNSTEPEDYDFNFKQDPAEESTLLYLTAPGVDNEH</sequence>
<accession>A0ABR4WG41</accession>
<proteinExistence type="predicted"/>
<dbReference type="InterPro" id="IPR036397">
    <property type="entry name" value="RNaseH_sf"/>
</dbReference>
<evidence type="ECO:0000313" key="3">
    <source>
        <dbReference type="EMBL" id="KGD62385.1"/>
    </source>
</evidence>
<dbReference type="Pfam" id="PF08722">
    <property type="entry name" value="Tn7_TnsA-like_N"/>
    <property type="match status" value="1"/>
</dbReference>
<dbReference type="InterPro" id="IPR001584">
    <property type="entry name" value="Integrase_cat-core"/>
</dbReference>
<dbReference type="EMBL" id="ARXU01000002">
    <property type="protein sequence ID" value="KGD62385.1"/>
    <property type="molecule type" value="Genomic_DNA"/>
</dbReference>
<name>A0ABR4WG41_9GAMM</name>
<feature type="domain" description="Integrase catalytic" evidence="2">
    <location>
        <begin position="417"/>
        <end position="620"/>
    </location>
</feature>
<dbReference type="Gene3D" id="3.30.420.10">
    <property type="entry name" value="Ribonuclease H-like superfamily/Ribonuclease H"/>
    <property type="match status" value="1"/>
</dbReference>
<protein>
    <submittedName>
        <fullName evidence="3">Integrase catalytic subunit</fullName>
    </submittedName>
</protein>
<keyword evidence="4" id="KW-1185">Reference proteome</keyword>
<dbReference type="RefSeq" id="WP_155132219.1">
    <property type="nucleotide sequence ID" value="NZ_ARXU01000002.1"/>
</dbReference>
<dbReference type="SUPFAM" id="SSF53098">
    <property type="entry name" value="Ribonuclease H-like"/>
    <property type="match status" value="1"/>
</dbReference>
<feature type="region of interest" description="Disordered" evidence="1">
    <location>
        <begin position="755"/>
        <end position="774"/>
    </location>
</feature>